<dbReference type="OrthoDB" id="5951444at2"/>
<organism evidence="2 3">
    <name type="scientific">Candidatus Phycosocius bacilliformis</name>
    <dbReference type="NCBI Taxonomy" id="1445552"/>
    <lineage>
        <taxon>Bacteria</taxon>
        <taxon>Pseudomonadati</taxon>
        <taxon>Pseudomonadota</taxon>
        <taxon>Alphaproteobacteria</taxon>
        <taxon>Caulobacterales</taxon>
        <taxon>Caulobacterales incertae sedis</taxon>
        <taxon>Candidatus Phycosocius</taxon>
    </lineage>
</organism>
<proteinExistence type="predicted"/>
<gene>
    <name evidence="2" type="ORF">PbB2_01276</name>
</gene>
<sequence length="140" mass="15320">MAEKLLDLTPYPAVLAFVDGISPVARQDEAKQLVAMFARASGQAPHMYGSAIIGFGTYHYRYDSGREGEAPRVAFSPRKAKLVLYLHLERTGADQLLAKLGKHSTGKGCLYINKLSDIDLAVLEDIVALSFQTMAQAYPM</sequence>
<dbReference type="EMBL" id="BFBR01000003">
    <property type="protein sequence ID" value="GBF57608.1"/>
    <property type="molecule type" value="Genomic_DNA"/>
</dbReference>
<dbReference type="Pfam" id="PF08818">
    <property type="entry name" value="DUF1801"/>
    <property type="match status" value="1"/>
</dbReference>
<reference evidence="2 3" key="1">
    <citation type="journal article" date="2018" name="Genome Announc.">
        <title>Draft Genome Sequence of "Candidatus Phycosocius bacilliformis," an Alphaproteobacterial Ectosymbiont of the Hydrocarbon-Producing Green Alga Botryococcus braunii.</title>
        <authorList>
            <person name="Tanabe Y."/>
            <person name="Yamaguchi H."/>
            <person name="Watanabe M.M."/>
        </authorList>
    </citation>
    <scope>NUCLEOTIDE SEQUENCE [LARGE SCALE GENOMIC DNA]</scope>
    <source>
        <strain evidence="2 3">BOTRYCO-2</strain>
    </source>
</reference>
<dbReference type="Proteomes" id="UP000245086">
    <property type="component" value="Unassembled WGS sequence"/>
</dbReference>
<dbReference type="RefSeq" id="WP_108984631.1">
    <property type="nucleotide sequence ID" value="NZ_BFBR01000003.1"/>
</dbReference>
<dbReference type="AlphaFoldDB" id="A0A2P2E975"/>
<accession>A0A2P2E975</accession>
<keyword evidence="3" id="KW-1185">Reference proteome</keyword>
<evidence type="ECO:0000313" key="2">
    <source>
        <dbReference type="EMBL" id="GBF57608.1"/>
    </source>
</evidence>
<comment type="caution">
    <text evidence="2">The sequence shown here is derived from an EMBL/GenBank/DDBJ whole genome shotgun (WGS) entry which is preliminary data.</text>
</comment>
<evidence type="ECO:0000313" key="3">
    <source>
        <dbReference type="Proteomes" id="UP000245086"/>
    </source>
</evidence>
<dbReference type="InterPro" id="IPR014922">
    <property type="entry name" value="YdhG-like"/>
</dbReference>
<protein>
    <recommendedName>
        <fullName evidence="1">YdhG-like domain-containing protein</fullName>
    </recommendedName>
</protein>
<feature type="domain" description="YdhG-like" evidence="1">
    <location>
        <begin position="26"/>
        <end position="128"/>
    </location>
</feature>
<evidence type="ECO:0000259" key="1">
    <source>
        <dbReference type="Pfam" id="PF08818"/>
    </source>
</evidence>
<name>A0A2P2E975_9PROT</name>